<reference evidence="2 4" key="1">
    <citation type="submission" date="2016-10" db="EMBL/GenBank/DDBJ databases">
        <authorList>
            <person name="Varghese N."/>
            <person name="Submissions S."/>
        </authorList>
    </citation>
    <scope>NUCLEOTIDE SEQUENCE [LARGE SCALE GENOMIC DNA]</scope>
    <source>
        <strain evidence="2 4">DSM 282</strain>
    </source>
</reference>
<evidence type="ECO:0000259" key="1">
    <source>
        <dbReference type="Pfam" id="PF09012"/>
    </source>
</evidence>
<dbReference type="Proteomes" id="UP000198861">
    <property type="component" value="Unassembled WGS sequence"/>
</dbReference>
<keyword evidence="4" id="KW-1185">Reference proteome</keyword>
<name>A0A1I4HYI9_9GAMM</name>
<dbReference type="InterPro" id="IPR036390">
    <property type="entry name" value="WH_DNA-bd_sf"/>
</dbReference>
<dbReference type="Proteomes" id="UP000199579">
    <property type="component" value="Unassembled WGS sequence"/>
</dbReference>
<dbReference type="Pfam" id="PF09012">
    <property type="entry name" value="FeoC"/>
    <property type="match status" value="1"/>
</dbReference>
<dbReference type="Gene3D" id="1.10.10.10">
    <property type="entry name" value="Winged helix-like DNA-binding domain superfamily/Winged helix DNA-binding domain"/>
    <property type="match status" value="1"/>
</dbReference>
<dbReference type="InterPro" id="IPR015102">
    <property type="entry name" value="Tscrpt_reg_HTH_FeoC"/>
</dbReference>
<evidence type="ECO:0000313" key="4">
    <source>
        <dbReference type="Proteomes" id="UP000198861"/>
    </source>
</evidence>
<reference evidence="3 5" key="2">
    <citation type="submission" date="2016-10" db="EMBL/GenBank/DDBJ databases">
        <authorList>
            <person name="de Groot N.N."/>
        </authorList>
    </citation>
    <scope>NUCLEOTIDE SEQUENCE [LARGE SCALE GENOMIC DNA]</scope>
    <source>
        <strain evidence="3 5">DSM 381</strain>
    </source>
</reference>
<feature type="domain" description="Transcriptional regulator HTH-type FeoC" evidence="1">
    <location>
        <begin position="2"/>
        <end position="70"/>
    </location>
</feature>
<gene>
    <name evidence="2" type="ORF">SAMN04244571_04523</name>
    <name evidence="3" type="ORF">SAMN04244574_04410</name>
</gene>
<organism evidence="3 5">
    <name type="scientific">Azotobacter beijerinckii</name>
    <dbReference type="NCBI Taxonomy" id="170623"/>
    <lineage>
        <taxon>Bacteria</taxon>
        <taxon>Pseudomonadati</taxon>
        <taxon>Pseudomonadota</taxon>
        <taxon>Gammaproteobacteria</taxon>
        <taxon>Pseudomonadales</taxon>
        <taxon>Pseudomonadaceae</taxon>
        <taxon>Azotobacter</taxon>
    </lineage>
</organism>
<evidence type="ECO:0000313" key="2">
    <source>
        <dbReference type="EMBL" id="SFB63292.1"/>
    </source>
</evidence>
<dbReference type="EMBL" id="FOKJ01000140">
    <property type="protein sequence ID" value="SFB63292.1"/>
    <property type="molecule type" value="Genomic_DNA"/>
</dbReference>
<sequence length="75" mass="8052">MILSEIGQYLRLHGRASLRDLATATGSTPEAVEAMLATLERKGRVRRLPAGSTCGASCCHCDPSTLVLYEWTGDS</sequence>
<protein>
    <submittedName>
        <fullName evidence="3">FeoC like transcriptional regulator</fullName>
    </submittedName>
</protein>
<evidence type="ECO:0000313" key="5">
    <source>
        <dbReference type="Proteomes" id="UP000199579"/>
    </source>
</evidence>
<dbReference type="SUPFAM" id="SSF46785">
    <property type="entry name" value="Winged helix' DNA-binding domain"/>
    <property type="match status" value="1"/>
</dbReference>
<proteinExistence type="predicted"/>
<dbReference type="InterPro" id="IPR036388">
    <property type="entry name" value="WH-like_DNA-bd_sf"/>
</dbReference>
<evidence type="ECO:0000313" key="3">
    <source>
        <dbReference type="EMBL" id="SFL47185.1"/>
    </source>
</evidence>
<dbReference type="RefSeq" id="WP_090944302.1">
    <property type="nucleotide sequence ID" value="NZ_FOKJ01000140.1"/>
</dbReference>
<dbReference type="AlphaFoldDB" id="A0A1I4HYI9"/>
<dbReference type="EMBL" id="FOSX01000133">
    <property type="protein sequence ID" value="SFL47185.1"/>
    <property type="molecule type" value="Genomic_DNA"/>
</dbReference>
<accession>A0A1I4HYI9</accession>